<evidence type="ECO:0000256" key="1">
    <source>
        <dbReference type="SAM" id="MobiDB-lite"/>
    </source>
</evidence>
<feature type="region of interest" description="Disordered" evidence="1">
    <location>
        <begin position="44"/>
        <end position="88"/>
    </location>
</feature>
<evidence type="ECO:0000313" key="2">
    <source>
        <dbReference type="EMBL" id="CAK7937534.1"/>
    </source>
</evidence>
<sequence>MLSGTDETVQNMELFQARIDQDERMRVPVNRILARTLRTSFTVTRSTRVQQPPVQIPAYQPPPLPHRQESPAAPMQSPPPNQFRTPDARQCKLEIRKFDGTKVYFELGSDFLDLGKTFWRQVDMAQESRVFM</sequence>
<evidence type="ECO:0000313" key="3">
    <source>
        <dbReference type="Proteomes" id="UP001162060"/>
    </source>
</evidence>
<dbReference type="EMBL" id="CAKLBY020000227">
    <property type="protein sequence ID" value="CAK7937534.1"/>
    <property type="molecule type" value="Genomic_DNA"/>
</dbReference>
<proteinExistence type="predicted"/>
<protein>
    <submittedName>
        <fullName evidence="2">Uncharacterized protein</fullName>
    </submittedName>
</protein>
<dbReference type="AlphaFoldDB" id="A0AAV1URW8"/>
<dbReference type="Proteomes" id="UP001162060">
    <property type="component" value="Unassembled WGS sequence"/>
</dbReference>
<organism evidence="2 3">
    <name type="scientific">Peronospora matthiolae</name>
    <dbReference type="NCBI Taxonomy" id="2874970"/>
    <lineage>
        <taxon>Eukaryota</taxon>
        <taxon>Sar</taxon>
        <taxon>Stramenopiles</taxon>
        <taxon>Oomycota</taxon>
        <taxon>Peronosporomycetes</taxon>
        <taxon>Peronosporales</taxon>
        <taxon>Peronosporaceae</taxon>
        <taxon>Peronospora</taxon>
    </lineage>
</organism>
<gene>
    <name evidence="2" type="ORF">PM001_LOCUS22684</name>
</gene>
<name>A0AAV1URW8_9STRA</name>
<comment type="caution">
    <text evidence="2">The sequence shown here is derived from an EMBL/GenBank/DDBJ whole genome shotgun (WGS) entry which is preliminary data.</text>
</comment>
<accession>A0AAV1URW8</accession>
<reference evidence="2" key="1">
    <citation type="submission" date="2024-01" db="EMBL/GenBank/DDBJ databases">
        <authorList>
            <person name="Webb A."/>
        </authorList>
    </citation>
    <scope>NUCLEOTIDE SEQUENCE</scope>
    <source>
        <strain evidence="2">Pm1</strain>
    </source>
</reference>
<feature type="compositionally biased region" description="Low complexity" evidence="1">
    <location>
        <begin position="44"/>
        <end position="58"/>
    </location>
</feature>